<dbReference type="Proteomes" id="UP000238701">
    <property type="component" value="Unassembled WGS sequence"/>
</dbReference>
<proteinExistence type="predicted"/>
<gene>
    <name evidence="1" type="ORF">SBA1_630038</name>
</gene>
<evidence type="ECO:0000313" key="1">
    <source>
        <dbReference type="EMBL" id="SPF46089.1"/>
    </source>
</evidence>
<accession>A0A2U3L2S3</accession>
<organism evidence="1 2">
    <name type="scientific">Candidatus Sulfotelmatobacter kueseliae</name>
    <dbReference type="NCBI Taxonomy" id="2042962"/>
    <lineage>
        <taxon>Bacteria</taxon>
        <taxon>Pseudomonadati</taxon>
        <taxon>Acidobacteriota</taxon>
        <taxon>Terriglobia</taxon>
        <taxon>Terriglobales</taxon>
        <taxon>Candidatus Korobacteraceae</taxon>
        <taxon>Candidatus Sulfotelmatobacter</taxon>
    </lineage>
</organism>
<dbReference type="AlphaFoldDB" id="A0A2U3L2S3"/>
<reference evidence="2" key="1">
    <citation type="submission" date="2018-02" db="EMBL/GenBank/DDBJ databases">
        <authorList>
            <person name="Hausmann B."/>
        </authorList>
    </citation>
    <scope>NUCLEOTIDE SEQUENCE [LARGE SCALE GENOMIC DNA]</scope>
    <source>
        <strain evidence="2">Peat soil MAG SbA1</strain>
    </source>
</reference>
<evidence type="ECO:0000313" key="2">
    <source>
        <dbReference type="Proteomes" id="UP000238701"/>
    </source>
</evidence>
<protein>
    <submittedName>
        <fullName evidence="1">Uncharacterized protein</fullName>
    </submittedName>
</protein>
<sequence length="124" mass="13631">MISTSEVFCVLAFILFPRQKILTRVANYLCQLHGLESGIYASRAVPLQTDLFGNLRDDRGLAHLASLNCNGGCPTPSTTLRAGSSRFSMGGHRHSRGALMRLREFSTSVHRTRLRRAAPSLSSL</sequence>
<dbReference type="EMBL" id="OMOD01000159">
    <property type="protein sequence ID" value="SPF46089.1"/>
    <property type="molecule type" value="Genomic_DNA"/>
</dbReference>
<name>A0A2U3L2S3_9BACT</name>